<dbReference type="Pfam" id="PF02469">
    <property type="entry name" value="Fasciclin"/>
    <property type="match status" value="1"/>
</dbReference>
<sequence length="162" mass="16817">MNKRTWLLASGAALLTAFAGCASTSGTRTVADTAAADPQLSTLNRLIREAGLDETLRTAGPYTVFAPSDDAFKAVPPATLAALAKDKQQLRAVLSYHVVPGKMAAADVKNGSVKTVLGENIALAKAGSFVTVEDAMVTRGDAVATNGVVHVIDRVLMPPKKK</sequence>
<proteinExistence type="predicted"/>
<gene>
    <name evidence="3" type="ORF">M8A51_15580</name>
</gene>
<dbReference type="RefSeq" id="WP_251779396.1">
    <property type="nucleotide sequence ID" value="NZ_JAMKFE010000009.1"/>
</dbReference>
<dbReference type="PROSITE" id="PS50213">
    <property type="entry name" value="FAS1"/>
    <property type="match status" value="1"/>
</dbReference>
<dbReference type="Gene3D" id="2.30.180.10">
    <property type="entry name" value="FAS1 domain"/>
    <property type="match status" value="1"/>
</dbReference>
<dbReference type="PANTHER" id="PTHR10900:SF77">
    <property type="entry name" value="FI19380P1"/>
    <property type="match status" value="1"/>
</dbReference>
<dbReference type="Proteomes" id="UP001165541">
    <property type="component" value="Unassembled WGS sequence"/>
</dbReference>
<evidence type="ECO:0000256" key="1">
    <source>
        <dbReference type="SAM" id="SignalP"/>
    </source>
</evidence>
<evidence type="ECO:0000313" key="4">
    <source>
        <dbReference type="Proteomes" id="UP001165541"/>
    </source>
</evidence>
<organism evidence="3 4">
    <name type="scientific">Caldimonas mangrovi</name>
    <dbReference type="NCBI Taxonomy" id="2944811"/>
    <lineage>
        <taxon>Bacteria</taxon>
        <taxon>Pseudomonadati</taxon>
        <taxon>Pseudomonadota</taxon>
        <taxon>Betaproteobacteria</taxon>
        <taxon>Burkholderiales</taxon>
        <taxon>Sphaerotilaceae</taxon>
        <taxon>Caldimonas</taxon>
    </lineage>
</organism>
<comment type="caution">
    <text evidence="3">The sequence shown here is derived from an EMBL/GenBank/DDBJ whole genome shotgun (WGS) entry which is preliminary data.</text>
</comment>
<keyword evidence="4" id="KW-1185">Reference proteome</keyword>
<dbReference type="PROSITE" id="PS51257">
    <property type="entry name" value="PROKAR_LIPOPROTEIN"/>
    <property type="match status" value="1"/>
</dbReference>
<protein>
    <submittedName>
        <fullName evidence="3">Fasciclin domain-containing protein</fullName>
    </submittedName>
</protein>
<dbReference type="EMBL" id="JAMKFE010000009">
    <property type="protein sequence ID" value="MCM5680946.1"/>
    <property type="molecule type" value="Genomic_DNA"/>
</dbReference>
<dbReference type="PANTHER" id="PTHR10900">
    <property type="entry name" value="PERIOSTIN-RELATED"/>
    <property type="match status" value="1"/>
</dbReference>
<feature type="domain" description="FAS1" evidence="2">
    <location>
        <begin position="27"/>
        <end position="156"/>
    </location>
</feature>
<feature type="chain" id="PRO_5045366521" evidence="1">
    <location>
        <begin position="23"/>
        <end position="162"/>
    </location>
</feature>
<dbReference type="SMART" id="SM00554">
    <property type="entry name" value="FAS1"/>
    <property type="match status" value="1"/>
</dbReference>
<reference evidence="3" key="1">
    <citation type="submission" date="2022-05" db="EMBL/GenBank/DDBJ databases">
        <title>Schlegelella sp. nov., isolated from mangrove soil.</title>
        <authorList>
            <person name="Liu Y."/>
            <person name="Ge X."/>
            <person name="Liu W."/>
        </authorList>
    </citation>
    <scope>NUCLEOTIDE SEQUENCE</scope>
    <source>
        <strain evidence="3">S2-27</strain>
    </source>
</reference>
<evidence type="ECO:0000259" key="2">
    <source>
        <dbReference type="PROSITE" id="PS50213"/>
    </source>
</evidence>
<dbReference type="InterPro" id="IPR050904">
    <property type="entry name" value="Adhesion/Biosynth-related"/>
</dbReference>
<dbReference type="InterPro" id="IPR000782">
    <property type="entry name" value="FAS1_domain"/>
</dbReference>
<dbReference type="SUPFAM" id="SSF82153">
    <property type="entry name" value="FAS1 domain"/>
    <property type="match status" value="1"/>
</dbReference>
<keyword evidence="1" id="KW-0732">Signal</keyword>
<accession>A0ABT0YQD4</accession>
<feature type="signal peptide" evidence="1">
    <location>
        <begin position="1"/>
        <end position="22"/>
    </location>
</feature>
<dbReference type="InterPro" id="IPR036378">
    <property type="entry name" value="FAS1_dom_sf"/>
</dbReference>
<evidence type="ECO:0000313" key="3">
    <source>
        <dbReference type="EMBL" id="MCM5680946.1"/>
    </source>
</evidence>
<name>A0ABT0YQD4_9BURK</name>